<keyword evidence="2" id="KW-1185">Reference proteome</keyword>
<reference evidence="1 2" key="1">
    <citation type="submission" date="2024-04" db="EMBL/GenBank/DDBJ databases">
        <authorList>
            <person name="Rising A."/>
            <person name="Reimegard J."/>
            <person name="Sonavane S."/>
            <person name="Akerstrom W."/>
            <person name="Nylinder S."/>
            <person name="Hedman E."/>
            <person name="Kallberg Y."/>
        </authorList>
    </citation>
    <scope>NUCLEOTIDE SEQUENCE [LARGE SCALE GENOMIC DNA]</scope>
</reference>
<evidence type="ECO:0000313" key="2">
    <source>
        <dbReference type="Proteomes" id="UP001497382"/>
    </source>
</evidence>
<gene>
    <name evidence="1" type="ORF">LARSCL_LOCUS8275</name>
</gene>
<proteinExistence type="predicted"/>
<name>A0AAV1ZVJ0_9ARAC</name>
<dbReference type="EMBL" id="CAXIEN010000087">
    <property type="protein sequence ID" value="CAL1275747.1"/>
    <property type="molecule type" value="Genomic_DNA"/>
</dbReference>
<accession>A0AAV1ZVJ0</accession>
<dbReference type="AlphaFoldDB" id="A0AAV1ZVJ0"/>
<protein>
    <submittedName>
        <fullName evidence="1">Uncharacterized protein</fullName>
    </submittedName>
</protein>
<evidence type="ECO:0000313" key="1">
    <source>
        <dbReference type="EMBL" id="CAL1275747.1"/>
    </source>
</evidence>
<dbReference type="Proteomes" id="UP001497382">
    <property type="component" value="Unassembled WGS sequence"/>
</dbReference>
<organism evidence="1 2">
    <name type="scientific">Larinioides sclopetarius</name>
    <dbReference type="NCBI Taxonomy" id="280406"/>
    <lineage>
        <taxon>Eukaryota</taxon>
        <taxon>Metazoa</taxon>
        <taxon>Ecdysozoa</taxon>
        <taxon>Arthropoda</taxon>
        <taxon>Chelicerata</taxon>
        <taxon>Arachnida</taxon>
        <taxon>Araneae</taxon>
        <taxon>Araneomorphae</taxon>
        <taxon>Entelegynae</taxon>
        <taxon>Araneoidea</taxon>
        <taxon>Araneidae</taxon>
        <taxon>Larinioides</taxon>
    </lineage>
</organism>
<comment type="caution">
    <text evidence="1">The sequence shown here is derived from an EMBL/GenBank/DDBJ whole genome shotgun (WGS) entry which is preliminary data.</text>
</comment>
<sequence length="101" mass="11410">MDHFFRLLINITKRQMMSDLKLLLGFGAVYPTLCLALGQVPTSDAKGIPIKYLRCLSTVTGIIFLRTIIGFHRLGNNLNCMPALPKKNVLCEYFEQHSVPE</sequence>